<comment type="caution">
    <text evidence="1">The sequence shown here is derived from an EMBL/GenBank/DDBJ whole genome shotgun (WGS) entry which is preliminary data.</text>
</comment>
<reference evidence="1" key="1">
    <citation type="journal article" date="2023" name="Mol. Biol. Evol.">
        <title>Third-Generation Sequencing Reveals the Adaptive Role of the Epigenome in Three Deep-Sea Polychaetes.</title>
        <authorList>
            <person name="Perez M."/>
            <person name="Aroh O."/>
            <person name="Sun Y."/>
            <person name="Lan Y."/>
            <person name="Juniper S.K."/>
            <person name="Young C.R."/>
            <person name="Angers B."/>
            <person name="Qian P.Y."/>
        </authorList>
    </citation>
    <scope>NUCLEOTIDE SEQUENCE</scope>
    <source>
        <strain evidence="1">P08H-3</strain>
    </source>
</reference>
<gene>
    <name evidence="1" type="ORF">LSH36_230g02000</name>
</gene>
<sequence length="126" mass="14735">MDLCLFLSLKRRMMKDHVSQEMRAAKKWPDNWQFLTQDYRELVKDQFPIKERKPVMPPTPLRIPEGIPLNQLVEVHPSTKPVPKTTSALIGWRSGEEKLKLERYGKYANPKGALIKQLNWPIEGIE</sequence>
<protein>
    <submittedName>
        <fullName evidence="1">Uncharacterized protein</fullName>
    </submittedName>
</protein>
<dbReference type="Proteomes" id="UP001208570">
    <property type="component" value="Unassembled WGS sequence"/>
</dbReference>
<dbReference type="InterPro" id="IPR020339">
    <property type="entry name" value="C20orf85-like"/>
</dbReference>
<evidence type="ECO:0000313" key="2">
    <source>
        <dbReference type="Proteomes" id="UP001208570"/>
    </source>
</evidence>
<dbReference type="EMBL" id="JAODUP010000230">
    <property type="protein sequence ID" value="KAK2155818.1"/>
    <property type="molecule type" value="Genomic_DNA"/>
</dbReference>
<keyword evidence="2" id="KW-1185">Reference proteome</keyword>
<evidence type="ECO:0000313" key="1">
    <source>
        <dbReference type="EMBL" id="KAK2155818.1"/>
    </source>
</evidence>
<proteinExistence type="predicted"/>
<dbReference type="PANTHER" id="PTHR31909">
    <property type="entry name" value="CHROMOSOME 20 ORF85 FAMILY MEMBER"/>
    <property type="match status" value="1"/>
</dbReference>
<dbReference type="AlphaFoldDB" id="A0AAD9JNQ5"/>
<name>A0AAD9JNQ5_9ANNE</name>
<dbReference type="Pfam" id="PF14945">
    <property type="entry name" value="LLC1"/>
    <property type="match status" value="1"/>
</dbReference>
<accession>A0AAD9JNQ5</accession>
<organism evidence="1 2">
    <name type="scientific">Paralvinella palmiformis</name>
    <dbReference type="NCBI Taxonomy" id="53620"/>
    <lineage>
        <taxon>Eukaryota</taxon>
        <taxon>Metazoa</taxon>
        <taxon>Spiralia</taxon>
        <taxon>Lophotrochozoa</taxon>
        <taxon>Annelida</taxon>
        <taxon>Polychaeta</taxon>
        <taxon>Sedentaria</taxon>
        <taxon>Canalipalpata</taxon>
        <taxon>Terebellida</taxon>
        <taxon>Terebelliformia</taxon>
        <taxon>Alvinellidae</taxon>
        <taxon>Paralvinella</taxon>
    </lineage>
</organism>
<dbReference type="PANTHER" id="PTHR31909:SF3">
    <property type="entry name" value="SIMILAR TO PROTEIN C20ORF85 HOMOLOG"/>
    <property type="match status" value="1"/>
</dbReference>